<dbReference type="eggNOG" id="KOG0885">
    <property type="taxonomic scope" value="Eukaryota"/>
</dbReference>
<evidence type="ECO:0000256" key="1">
    <source>
        <dbReference type="SAM" id="MobiDB-lite"/>
    </source>
</evidence>
<keyword evidence="3" id="KW-1185">Reference proteome</keyword>
<dbReference type="HOGENOM" id="CLU_012062_14_0_1"/>
<organism evidence="3">
    <name type="scientific">Vanderwaltozyma polyspora (strain ATCC 22028 / DSM 70294 / BCRC 21397 / CBS 2163 / NBRC 10782 / NRRL Y-8283 / UCD 57-17)</name>
    <name type="common">Kluyveromyces polysporus</name>
    <dbReference type="NCBI Taxonomy" id="436907"/>
    <lineage>
        <taxon>Eukaryota</taxon>
        <taxon>Fungi</taxon>
        <taxon>Dikarya</taxon>
        <taxon>Ascomycota</taxon>
        <taxon>Saccharomycotina</taxon>
        <taxon>Saccharomycetes</taxon>
        <taxon>Saccharomycetales</taxon>
        <taxon>Saccharomycetaceae</taxon>
        <taxon>Vanderwaltozyma</taxon>
    </lineage>
</organism>
<dbReference type="PhylomeDB" id="A7TQU7"/>
<dbReference type="FunCoup" id="A7TQU7">
    <property type="interactions" value="1181"/>
</dbReference>
<gene>
    <name evidence="2" type="ORF">Kpol_457p6</name>
</gene>
<dbReference type="KEGG" id="vpo:Kpol_457p6"/>
<evidence type="ECO:0000313" key="2">
    <source>
        <dbReference type="EMBL" id="EDO15355.1"/>
    </source>
</evidence>
<dbReference type="OMA" id="RNTWFIT"/>
<dbReference type="GO" id="GO:0000974">
    <property type="term" value="C:Prp19 complex"/>
    <property type="evidence" value="ECO:0007669"/>
    <property type="project" value="EnsemblFungi"/>
</dbReference>
<dbReference type="GO" id="GO:0005684">
    <property type="term" value="C:U2-type spliceosomal complex"/>
    <property type="evidence" value="ECO:0007669"/>
    <property type="project" value="EnsemblFungi"/>
</dbReference>
<dbReference type="GeneID" id="5543435"/>
<accession>A7TQU7</accession>
<reference evidence="2 3" key="1">
    <citation type="journal article" date="2007" name="Proc. Natl. Acad. Sci. U.S.A.">
        <title>Independent sorting-out of thousands of duplicated gene pairs in two yeast species descended from a whole-genome duplication.</title>
        <authorList>
            <person name="Scannell D.R."/>
            <person name="Frank A.C."/>
            <person name="Conant G.C."/>
            <person name="Byrne K.P."/>
            <person name="Woolfit M."/>
            <person name="Wolfe K.H."/>
        </authorList>
    </citation>
    <scope>NUCLEOTIDE SEQUENCE [LARGE SCALE GENOMIC DNA]</scope>
    <source>
        <strain evidence="3">ATCC 22028 / DSM 70294 / BCRC 21397 / CBS 2163 / NBRC 10782 / NRRL Y-8283 / UCD 57-17</strain>
    </source>
</reference>
<evidence type="ECO:0008006" key="4">
    <source>
        <dbReference type="Google" id="ProtNLM"/>
    </source>
</evidence>
<dbReference type="AlphaFoldDB" id="A7TQU7"/>
<name>A7TQU7_VANPO</name>
<dbReference type="InterPro" id="IPR029000">
    <property type="entry name" value="Cyclophilin-like_dom_sf"/>
</dbReference>
<dbReference type="Gene3D" id="2.40.100.10">
    <property type="entry name" value="Cyclophilin-like"/>
    <property type="match status" value="1"/>
</dbReference>
<dbReference type="RefSeq" id="XP_001643213.1">
    <property type="nucleotide sequence ID" value="XM_001643163.1"/>
</dbReference>
<dbReference type="SUPFAM" id="SSF50891">
    <property type="entry name" value="Cyclophilin-like"/>
    <property type="match status" value="1"/>
</dbReference>
<dbReference type="EMBL" id="DS480464">
    <property type="protein sequence ID" value="EDO15355.1"/>
    <property type="molecule type" value="Genomic_DNA"/>
</dbReference>
<dbReference type="OrthoDB" id="442970at2759"/>
<protein>
    <recommendedName>
        <fullName evidence="4">PPIase cyclophilin-type domain-containing protein</fullName>
    </recommendedName>
</protein>
<proteinExistence type="predicted"/>
<feature type="region of interest" description="Disordered" evidence="1">
    <location>
        <begin position="232"/>
        <end position="279"/>
    </location>
</feature>
<sequence length="312" mass="35290">MSVNLEPQTTAKCIIYTSKGNLNVELWAKECPIASKLFIETCLSKFWVGSSLGEFGEDGSKLYIDFDGDTKFKDSIAMESNSRLLFNREGLLGWDIDAGLWFVTTSEKCDGKRKILIGKIVDQTIYNFREICNGEKSKKNSNKFLYPADITDIEVTIPYFKDLEGNTTPVASNFNSSAKKVQKSLKRAVKLKMDYTEEDYEDEDDDGSISLPVPKKMKIKLPKSIVIDQTKESTIEITPAKDNSETPQEVPKTYQDNPDDEETRTSNDGGQLLIDTDTKSERELETLKLFEQFRNKIKGKKILNRGNKNPGI</sequence>
<dbReference type="Proteomes" id="UP000000267">
    <property type="component" value="Unassembled WGS sequence"/>
</dbReference>
<dbReference type="STRING" id="436907.A7TQU7"/>
<evidence type="ECO:0000313" key="3">
    <source>
        <dbReference type="Proteomes" id="UP000000267"/>
    </source>
</evidence>
<dbReference type="InParanoid" id="A7TQU7"/>